<sequence>MTISSPPTTFFEGEPYHIEDAADSLTVSLYVPDSFDPNAQPADVVDIQKDRLRVHVRGEPTDRLKGWLFAAIDELKSLYLLHRDAKTGFRVLSLHLVKVARNEFEGMPAFPLLFSSGFDTPAPLPKTASLEDMDAHSVYLLGDFLLVRLRAAQRALDMYERAAQRGSIKACLKLAAWYHIGKEAQPAIPVSRDAKKALDYHIQAADLGHAEACLHVSYSLVPPTESPDADETKGVPSVTTTSPTPKDYVQAIRYCDKVRDICDAHKLGTSDLARMALWRAGNLLRDGANEASTTPANVTRAFEAFDTLATTCNDPLAMWTVAIYHIWGFGTPQNVEKGVALLRTARAADPALGMPPGLQGLNDDDDNDDVALDILIQVEAEARKSTESTDPGKILDVEGLIRVTRQIITQAGGSEHVQETIQAALDQVAAVKVHTIGAGAAAAAVAVAKPIEATTTTTTAARKKGRKSKRAKTLSPTVELAMGATVLAAVGLAVWMWVKTRRAHA</sequence>
<name>A0A507DUE7_9FUNG</name>
<evidence type="ECO:0000256" key="2">
    <source>
        <dbReference type="ARBA" id="ARBA00022737"/>
    </source>
</evidence>
<keyword evidence="5" id="KW-1185">Reference proteome</keyword>
<dbReference type="Proteomes" id="UP000318582">
    <property type="component" value="Unassembled WGS sequence"/>
</dbReference>
<evidence type="ECO:0000256" key="3">
    <source>
        <dbReference type="SAM" id="Phobius"/>
    </source>
</evidence>
<protein>
    <recommendedName>
        <fullName evidence="6">CS domain-containing protein</fullName>
    </recommendedName>
</protein>
<dbReference type="EMBL" id="QEAQ01000136">
    <property type="protein sequence ID" value="TPX54827.1"/>
    <property type="molecule type" value="Genomic_DNA"/>
</dbReference>
<evidence type="ECO:0000313" key="4">
    <source>
        <dbReference type="EMBL" id="TPX54827.1"/>
    </source>
</evidence>
<proteinExistence type="inferred from homology"/>
<dbReference type="InterPro" id="IPR011990">
    <property type="entry name" value="TPR-like_helical_dom_sf"/>
</dbReference>
<gene>
    <name evidence="4" type="ORF">PhCBS80983_g05717</name>
</gene>
<dbReference type="Pfam" id="PF08238">
    <property type="entry name" value="Sel1"/>
    <property type="match status" value="3"/>
</dbReference>
<organism evidence="4 5">
    <name type="scientific">Powellomyces hirtus</name>
    <dbReference type="NCBI Taxonomy" id="109895"/>
    <lineage>
        <taxon>Eukaryota</taxon>
        <taxon>Fungi</taxon>
        <taxon>Fungi incertae sedis</taxon>
        <taxon>Chytridiomycota</taxon>
        <taxon>Chytridiomycota incertae sedis</taxon>
        <taxon>Chytridiomycetes</taxon>
        <taxon>Spizellomycetales</taxon>
        <taxon>Powellomycetaceae</taxon>
        <taxon>Powellomyces</taxon>
    </lineage>
</organism>
<evidence type="ECO:0000313" key="5">
    <source>
        <dbReference type="Proteomes" id="UP000318582"/>
    </source>
</evidence>
<keyword evidence="3" id="KW-0472">Membrane</keyword>
<dbReference type="Gene3D" id="1.25.40.10">
    <property type="entry name" value="Tetratricopeptide repeat domain"/>
    <property type="match status" value="1"/>
</dbReference>
<comment type="caution">
    <text evidence="4">The sequence shown here is derived from an EMBL/GenBank/DDBJ whole genome shotgun (WGS) entry which is preliminary data.</text>
</comment>
<dbReference type="PANTHER" id="PTHR13891:SF1">
    <property type="entry name" value="CYTOCHROME C OXIDASE ASSEMBLY FACTOR 7"/>
    <property type="match status" value="1"/>
</dbReference>
<keyword evidence="3" id="KW-0812">Transmembrane</keyword>
<comment type="similarity">
    <text evidence="1">Belongs to the hcp beta-lactamase family.</text>
</comment>
<dbReference type="GO" id="GO:0005758">
    <property type="term" value="C:mitochondrial intermembrane space"/>
    <property type="evidence" value="ECO:0007669"/>
    <property type="project" value="TreeGrafter"/>
</dbReference>
<reference evidence="4 5" key="1">
    <citation type="journal article" date="2019" name="Sci. Rep.">
        <title>Comparative genomics of chytrid fungi reveal insights into the obligate biotrophic and pathogenic lifestyle of Synchytrium endobioticum.</title>
        <authorList>
            <person name="van de Vossenberg B.T.L.H."/>
            <person name="Warris S."/>
            <person name="Nguyen H.D.T."/>
            <person name="van Gent-Pelzer M.P.E."/>
            <person name="Joly D.L."/>
            <person name="van de Geest H.C."/>
            <person name="Bonants P.J.M."/>
            <person name="Smith D.S."/>
            <person name="Levesque C.A."/>
            <person name="van der Lee T.A.J."/>
        </authorList>
    </citation>
    <scope>NUCLEOTIDE SEQUENCE [LARGE SCALE GENOMIC DNA]</scope>
    <source>
        <strain evidence="4 5">CBS 809.83</strain>
    </source>
</reference>
<dbReference type="InterPro" id="IPR040239">
    <property type="entry name" value="HcpB-like"/>
</dbReference>
<accession>A0A507DUE7</accession>
<dbReference type="AlphaFoldDB" id="A0A507DUE7"/>
<dbReference type="SMART" id="SM00671">
    <property type="entry name" value="SEL1"/>
    <property type="match status" value="3"/>
</dbReference>
<dbReference type="PANTHER" id="PTHR13891">
    <property type="entry name" value="CYTOCHROME C OXIDASE ASSEMBLY FACTOR 7"/>
    <property type="match status" value="1"/>
</dbReference>
<evidence type="ECO:0000256" key="1">
    <source>
        <dbReference type="ARBA" id="ARBA00008486"/>
    </source>
</evidence>
<evidence type="ECO:0008006" key="6">
    <source>
        <dbReference type="Google" id="ProtNLM"/>
    </source>
</evidence>
<feature type="transmembrane region" description="Helical" evidence="3">
    <location>
        <begin position="480"/>
        <end position="498"/>
    </location>
</feature>
<dbReference type="InterPro" id="IPR006597">
    <property type="entry name" value="Sel1-like"/>
</dbReference>
<keyword evidence="3" id="KW-1133">Transmembrane helix</keyword>
<dbReference type="SUPFAM" id="SSF81901">
    <property type="entry name" value="HCP-like"/>
    <property type="match status" value="2"/>
</dbReference>
<keyword evidence="2" id="KW-0677">Repeat</keyword>